<dbReference type="InterPro" id="IPR051531">
    <property type="entry name" value="N-acetyltransferase"/>
</dbReference>
<comment type="caution">
    <text evidence="5">The sequence shown here is derived from an EMBL/GenBank/DDBJ whole genome shotgun (WGS) entry which is preliminary data.</text>
</comment>
<dbReference type="SUPFAM" id="SSF55729">
    <property type="entry name" value="Acyl-CoA N-acyltransferases (Nat)"/>
    <property type="match status" value="1"/>
</dbReference>
<comment type="similarity">
    <text evidence="3">Belongs to the acetyltransferase family. RimJ subfamily.</text>
</comment>
<evidence type="ECO:0000313" key="5">
    <source>
        <dbReference type="EMBL" id="MFC7440769.1"/>
    </source>
</evidence>
<dbReference type="EMBL" id="JBHTBW010000019">
    <property type="protein sequence ID" value="MFC7440769.1"/>
    <property type="molecule type" value="Genomic_DNA"/>
</dbReference>
<evidence type="ECO:0000256" key="1">
    <source>
        <dbReference type="ARBA" id="ARBA00022679"/>
    </source>
</evidence>
<keyword evidence="6" id="KW-1185">Reference proteome</keyword>
<evidence type="ECO:0000256" key="3">
    <source>
        <dbReference type="ARBA" id="ARBA00038502"/>
    </source>
</evidence>
<gene>
    <name evidence="5" type="ORF">ACFQNG_06350</name>
</gene>
<dbReference type="Pfam" id="PF13302">
    <property type="entry name" value="Acetyltransf_3"/>
    <property type="match status" value="1"/>
</dbReference>
<proteinExistence type="inferred from homology"/>
<evidence type="ECO:0000256" key="2">
    <source>
        <dbReference type="ARBA" id="ARBA00023315"/>
    </source>
</evidence>
<dbReference type="InterPro" id="IPR000182">
    <property type="entry name" value="GNAT_dom"/>
</dbReference>
<keyword evidence="2 5" id="KW-0012">Acyltransferase</keyword>
<evidence type="ECO:0000259" key="4">
    <source>
        <dbReference type="PROSITE" id="PS51186"/>
    </source>
</evidence>
<dbReference type="EC" id="2.3.-.-" evidence="5"/>
<reference evidence="6" key="1">
    <citation type="journal article" date="2019" name="Int. J. Syst. Evol. Microbiol.">
        <title>The Global Catalogue of Microorganisms (GCM) 10K type strain sequencing project: providing services to taxonomists for standard genome sequencing and annotation.</title>
        <authorList>
            <consortium name="The Broad Institute Genomics Platform"/>
            <consortium name="The Broad Institute Genome Sequencing Center for Infectious Disease"/>
            <person name="Wu L."/>
            <person name="Ma J."/>
        </authorList>
    </citation>
    <scope>NUCLEOTIDE SEQUENCE [LARGE SCALE GENOMIC DNA]</scope>
    <source>
        <strain evidence="6">CGMCC 1.12942</strain>
    </source>
</reference>
<dbReference type="RefSeq" id="WP_379864054.1">
    <property type="nucleotide sequence ID" value="NZ_JBHTBW010000019.1"/>
</dbReference>
<name>A0ABW2RID8_9BACL</name>
<feature type="domain" description="N-acetyltransferase" evidence="4">
    <location>
        <begin position="7"/>
        <end position="177"/>
    </location>
</feature>
<sequence>MLSTERITIRRLELQDAEALFDLRTANRRYLEPFEPRFPESHFTLAGQREAIERGLEMWEKDQGYPFGIFLNETGHLIGRVILSNVVRGAWQNCTLGYFIAEGQQGKGYMTEAVTLAVRFAFDHVDLHRVQAAVIPRNQRSSRVLQKVGFRYEGLSKYYLFINQVWEDHHIYALTREDWDQLAE</sequence>
<evidence type="ECO:0000313" key="6">
    <source>
        <dbReference type="Proteomes" id="UP001596500"/>
    </source>
</evidence>
<dbReference type="Proteomes" id="UP001596500">
    <property type="component" value="Unassembled WGS sequence"/>
</dbReference>
<dbReference type="PANTHER" id="PTHR43792:SF8">
    <property type="entry name" value="[RIBOSOMAL PROTEIN US5]-ALANINE N-ACETYLTRANSFERASE"/>
    <property type="match status" value="1"/>
</dbReference>
<dbReference type="InterPro" id="IPR016181">
    <property type="entry name" value="Acyl_CoA_acyltransferase"/>
</dbReference>
<dbReference type="GO" id="GO:0016746">
    <property type="term" value="F:acyltransferase activity"/>
    <property type="evidence" value="ECO:0007669"/>
    <property type="project" value="UniProtKB-KW"/>
</dbReference>
<organism evidence="5 6">
    <name type="scientific">Laceyella putida</name>
    <dbReference type="NCBI Taxonomy" id="110101"/>
    <lineage>
        <taxon>Bacteria</taxon>
        <taxon>Bacillati</taxon>
        <taxon>Bacillota</taxon>
        <taxon>Bacilli</taxon>
        <taxon>Bacillales</taxon>
        <taxon>Thermoactinomycetaceae</taxon>
        <taxon>Laceyella</taxon>
    </lineage>
</organism>
<dbReference type="PROSITE" id="PS51186">
    <property type="entry name" value="GNAT"/>
    <property type="match status" value="1"/>
</dbReference>
<keyword evidence="1 5" id="KW-0808">Transferase</keyword>
<accession>A0ABW2RID8</accession>
<dbReference type="Gene3D" id="3.40.630.30">
    <property type="match status" value="1"/>
</dbReference>
<dbReference type="PANTHER" id="PTHR43792">
    <property type="entry name" value="GNAT FAMILY, PUTATIVE (AFU_ORTHOLOGUE AFUA_3G00765)-RELATED-RELATED"/>
    <property type="match status" value="1"/>
</dbReference>
<protein>
    <submittedName>
        <fullName evidence="5">GNAT family N-acetyltransferase</fullName>
        <ecNumber evidence="5">2.3.-.-</ecNumber>
    </submittedName>
</protein>